<organism evidence="1 2">
    <name type="scientific">Sedimentisphaera salicampi</name>
    <dbReference type="NCBI Taxonomy" id="1941349"/>
    <lineage>
        <taxon>Bacteria</taxon>
        <taxon>Pseudomonadati</taxon>
        <taxon>Planctomycetota</taxon>
        <taxon>Phycisphaerae</taxon>
        <taxon>Sedimentisphaerales</taxon>
        <taxon>Sedimentisphaeraceae</taxon>
        <taxon>Sedimentisphaera</taxon>
    </lineage>
</organism>
<accession>A0A1W6LNU4</accession>
<dbReference type="STRING" id="1941349.STSP1_01813"/>
<name>A0A1W6LNU4_9BACT</name>
<keyword evidence="2" id="KW-1185">Reference proteome</keyword>
<dbReference type="KEGG" id="pbp:STSP1_01813"/>
<reference evidence="2" key="1">
    <citation type="submission" date="2017-04" db="EMBL/GenBank/DDBJ databases">
        <title>Comparative genomics and description of representatives of a novel lineage of planctomycetes thriving in anoxic sediments.</title>
        <authorList>
            <person name="Spring S."/>
            <person name="Bunk B."/>
            <person name="Sproer C."/>
        </authorList>
    </citation>
    <scope>NUCLEOTIDE SEQUENCE [LARGE SCALE GENOMIC DNA]</scope>
    <source>
        <strain evidence="2">ST-PulAB-D4</strain>
    </source>
</reference>
<sequence length="77" mass="8282">MPPAQVFCKNSNKSVEIYNSLTNITVSCNRTANAIAAISAAVGGSADVHSFAEKLIAVPWLTRSFNRGRCDEGRLIK</sequence>
<dbReference type="AlphaFoldDB" id="A0A1W6LNU4"/>
<evidence type="ECO:0000313" key="1">
    <source>
        <dbReference type="EMBL" id="ARN57406.1"/>
    </source>
</evidence>
<evidence type="ECO:0000313" key="2">
    <source>
        <dbReference type="Proteomes" id="UP000193334"/>
    </source>
</evidence>
<gene>
    <name evidence="1" type="ORF">STSP1_01813</name>
</gene>
<dbReference type="Proteomes" id="UP000193334">
    <property type="component" value="Chromosome"/>
</dbReference>
<protein>
    <submittedName>
        <fullName evidence="1">Uncharacterized protein</fullName>
    </submittedName>
</protein>
<dbReference type="EMBL" id="CP021023">
    <property type="protein sequence ID" value="ARN57406.1"/>
    <property type="molecule type" value="Genomic_DNA"/>
</dbReference>
<proteinExistence type="predicted"/>